<dbReference type="HAMAP" id="MF_00328">
    <property type="entry name" value="Guanylate_kinase"/>
    <property type="match status" value="1"/>
</dbReference>
<dbReference type="AlphaFoldDB" id="A0A448ZX71"/>
<dbReference type="Proteomes" id="UP000290482">
    <property type="component" value="Chromosome"/>
</dbReference>
<gene>
    <name evidence="12 14" type="primary">gmk</name>
    <name evidence="14" type="ORF">NCTC10112_00448</name>
</gene>
<evidence type="ECO:0000256" key="12">
    <source>
        <dbReference type="HAMAP-Rule" id="MF_00328"/>
    </source>
</evidence>
<evidence type="ECO:0000256" key="3">
    <source>
        <dbReference type="ARBA" id="ARBA00005790"/>
    </source>
</evidence>
<dbReference type="EC" id="2.7.4.8" evidence="4 12"/>
<comment type="similarity">
    <text evidence="3 12">Belongs to the guanylate kinase family.</text>
</comment>
<feature type="domain" description="Guanylate kinase-like" evidence="13">
    <location>
        <begin position="7"/>
        <end position="192"/>
    </location>
</feature>
<dbReference type="SUPFAM" id="SSF52540">
    <property type="entry name" value="P-loop containing nucleoside triphosphate hydrolases"/>
    <property type="match status" value="1"/>
</dbReference>
<reference evidence="14 15" key="1">
    <citation type="submission" date="2019-01" db="EMBL/GenBank/DDBJ databases">
        <authorList>
            <consortium name="Pathogen Informatics"/>
        </authorList>
    </citation>
    <scope>NUCLEOTIDE SEQUENCE [LARGE SCALE GENOMIC DNA]</scope>
    <source>
        <strain evidence="14 15">NCTC10112</strain>
    </source>
</reference>
<keyword evidence="6 12" id="KW-0808">Transferase</keyword>
<evidence type="ECO:0000256" key="1">
    <source>
        <dbReference type="ARBA" id="ARBA00003531"/>
    </source>
</evidence>
<evidence type="ECO:0000313" key="14">
    <source>
        <dbReference type="EMBL" id="VEU55855.1"/>
    </source>
</evidence>
<keyword evidence="15" id="KW-1185">Reference proteome</keyword>
<dbReference type="PROSITE" id="PS00856">
    <property type="entry name" value="GUANYLATE_KINASE_1"/>
    <property type="match status" value="1"/>
</dbReference>
<comment type="catalytic activity">
    <reaction evidence="11 12">
        <text>GMP + ATP = GDP + ADP</text>
        <dbReference type="Rhea" id="RHEA:20780"/>
        <dbReference type="ChEBI" id="CHEBI:30616"/>
        <dbReference type="ChEBI" id="CHEBI:58115"/>
        <dbReference type="ChEBI" id="CHEBI:58189"/>
        <dbReference type="ChEBI" id="CHEBI:456216"/>
        <dbReference type="EC" id="2.7.4.8"/>
    </reaction>
</comment>
<comment type="function">
    <text evidence="1 12">Essential for recycling GMP and indirectly, cGMP.</text>
</comment>
<dbReference type="InterPro" id="IPR008145">
    <property type="entry name" value="GK/Ca_channel_bsu"/>
</dbReference>
<protein>
    <recommendedName>
        <fullName evidence="5 12">Guanylate kinase</fullName>
        <ecNumber evidence="4 12">2.7.4.8</ecNumber>
    </recommendedName>
    <alternativeName>
        <fullName evidence="10 12">GMP kinase</fullName>
    </alternativeName>
</protein>
<keyword evidence="12" id="KW-0963">Cytoplasm</keyword>
<dbReference type="PANTHER" id="PTHR23117">
    <property type="entry name" value="GUANYLATE KINASE-RELATED"/>
    <property type="match status" value="1"/>
</dbReference>
<dbReference type="NCBIfam" id="TIGR03263">
    <property type="entry name" value="guanyl_kin"/>
    <property type="match status" value="1"/>
</dbReference>
<feature type="binding site" evidence="12">
    <location>
        <begin position="14"/>
        <end position="21"/>
    </location>
    <ligand>
        <name>ATP</name>
        <dbReference type="ChEBI" id="CHEBI:30616"/>
    </ligand>
</feature>
<evidence type="ECO:0000256" key="2">
    <source>
        <dbReference type="ARBA" id="ARBA00004496"/>
    </source>
</evidence>
<evidence type="ECO:0000256" key="5">
    <source>
        <dbReference type="ARBA" id="ARBA00016296"/>
    </source>
</evidence>
<proteinExistence type="inferred from homology"/>
<dbReference type="GO" id="GO:0004385">
    <property type="term" value="F:GMP kinase activity"/>
    <property type="evidence" value="ECO:0007669"/>
    <property type="project" value="UniProtKB-UniRule"/>
</dbReference>
<dbReference type="RefSeq" id="WP_022935824.1">
    <property type="nucleotide sequence ID" value="NZ_LR214940.1"/>
</dbReference>
<evidence type="ECO:0000256" key="10">
    <source>
        <dbReference type="ARBA" id="ARBA00030128"/>
    </source>
</evidence>
<evidence type="ECO:0000256" key="6">
    <source>
        <dbReference type="ARBA" id="ARBA00022679"/>
    </source>
</evidence>
<dbReference type="PROSITE" id="PS50052">
    <property type="entry name" value="GUANYLATE_KINASE_2"/>
    <property type="match status" value="1"/>
</dbReference>
<dbReference type="PANTHER" id="PTHR23117:SF13">
    <property type="entry name" value="GUANYLATE KINASE"/>
    <property type="match status" value="1"/>
</dbReference>
<dbReference type="InterPro" id="IPR008144">
    <property type="entry name" value="Guanylate_kin-like_dom"/>
</dbReference>
<accession>A0A448ZX71</accession>
<dbReference type="GO" id="GO:0005524">
    <property type="term" value="F:ATP binding"/>
    <property type="evidence" value="ECO:0007669"/>
    <property type="project" value="UniProtKB-UniRule"/>
</dbReference>
<organism evidence="14 15">
    <name type="scientific">Metamycoplasma orale</name>
    <name type="common">Mycoplasma orale</name>
    <dbReference type="NCBI Taxonomy" id="2121"/>
    <lineage>
        <taxon>Bacteria</taxon>
        <taxon>Bacillati</taxon>
        <taxon>Mycoplasmatota</taxon>
        <taxon>Mycoplasmoidales</taxon>
        <taxon>Metamycoplasmataceae</taxon>
        <taxon>Metamycoplasma</taxon>
    </lineage>
</organism>
<keyword evidence="8 12" id="KW-0418">Kinase</keyword>
<evidence type="ECO:0000259" key="13">
    <source>
        <dbReference type="PROSITE" id="PS50052"/>
    </source>
</evidence>
<dbReference type="SMART" id="SM00072">
    <property type="entry name" value="GuKc"/>
    <property type="match status" value="1"/>
</dbReference>
<dbReference type="Pfam" id="PF00625">
    <property type="entry name" value="Guanylate_kin"/>
    <property type="match status" value="1"/>
</dbReference>
<dbReference type="KEGG" id="mob:NCTC10112_00448"/>
<dbReference type="Gene3D" id="3.40.50.300">
    <property type="entry name" value="P-loop containing nucleotide triphosphate hydrolases"/>
    <property type="match status" value="1"/>
</dbReference>
<evidence type="ECO:0000256" key="11">
    <source>
        <dbReference type="ARBA" id="ARBA00048594"/>
    </source>
</evidence>
<dbReference type="GO" id="GO:0005829">
    <property type="term" value="C:cytosol"/>
    <property type="evidence" value="ECO:0007669"/>
    <property type="project" value="TreeGrafter"/>
</dbReference>
<evidence type="ECO:0000256" key="7">
    <source>
        <dbReference type="ARBA" id="ARBA00022741"/>
    </source>
</evidence>
<evidence type="ECO:0000256" key="4">
    <source>
        <dbReference type="ARBA" id="ARBA00012961"/>
    </source>
</evidence>
<dbReference type="EMBL" id="LR214940">
    <property type="protein sequence ID" value="VEU55855.1"/>
    <property type="molecule type" value="Genomic_DNA"/>
</dbReference>
<sequence>MAKKNQRKLIIFTGPSGVGKGTIEKALFENKDLKLKLSVSVTTRRPREGEIDGVHYYFVSQETFDACLADNKLIEYSLHFDNYYGTLYSEIARISEQGMIPVLEIETNGATQVVQYYKSKKKADEIVSIFIMPPSFKELENRIIGRNTESPEIIKKRLAKAREEIGQSSFFEYIVVNNNIDQTVKEVTDIIKKEFAHILEEKPEESEGRKA</sequence>
<evidence type="ECO:0000256" key="9">
    <source>
        <dbReference type="ARBA" id="ARBA00022840"/>
    </source>
</evidence>
<dbReference type="InterPro" id="IPR027417">
    <property type="entry name" value="P-loop_NTPase"/>
</dbReference>
<name>A0A448ZX71_METOS</name>
<comment type="subcellular location">
    <subcellularLocation>
        <location evidence="2 12">Cytoplasm</location>
    </subcellularLocation>
</comment>
<keyword evidence="9 12" id="KW-0067">ATP-binding</keyword>
<dbReference type="InterPro" id="IPR017665">
    <property type="entry name" value="Guanylate_kinase"/>
</dbReference>
<dbReference type="Gene3D" id="3.30.63.10">
    <property type="entry name" value="Guanylate Kinase phosphate binding domain"/>
    <property type="match status" value="1"/>
</dbReference>
<evidence type="ECO:0000256" key="8">
    <source>
        <dbReference type="ARBA" id="ARBA00022777"/>
    </source>
</evidence>
<dbReference type="CDD" id="cd00071">
    <property type="entry name" value="GMPK"/>
    <property type="match status" value="1"/>
</dbReference>
<dbReference type="FunFam" id="3.30.63.10:FF:000002">
    <property type="entry name" value="Guanylate kinase 1"/>
    <property type="match status" value="1"/>
</dbReference>
<keyword evidence="7 12" id="KW-0547">Nucleotide-binding</keyword>
<evidence type="ECO:0000313" key="15">
    <source>
        <dbReference type="Proteomes" id="UP000290482"/>
    </source>
</evidence>
<dbReference type="InterPro" id="IPR020590">
    <property type="entry name" value="Guanylate_kinase_CS"/>
</dbReference>
<dbReference type="OrthoDB" id="9808150at2"/>